<dbReference type="PANTHER" id="PTHR43284:SF1">
    <property type="entry name" value="ASPARAGINE SYNTHETASE"/>
    <property type="match status" value="1"/>
</dbReference>
<dbReference type="InterPro" id="IPR014729">
    <property type="entry name" value="Rossmann-like_a/b/a_fold"/>
</dbReference>
<evidence type="ECO:0000256" key="3">
    <source>
        <dbReference type="ARBA" id="ARBA00012737"/>
    </source>
</evidence>
<dbReference type="InterPro" id="IPR001962">
    <property type="entry name" value="Asn_synthase"/>
</dbReference>
<dbReference type="InterPro" id="IPR017932">
    <property type="entry name" value="GATase_2_dom"/>
</dbReference>
<keyword evidence="4 9" id="KW-0547">Nucleotide-binding</keyword>
<comment type="pathway">
    <text evidence="1">Amino-acid biosynthesis; L-asparagine biosynthesis; L-asparagine from L-aspartate (L-Gln route): step 1/1.</text>
</comment>
<dbReference type="PROSITE" id="PS51278">
    <property type="entry name" value="GATASE_TYPE_2"/>
    <property type="match status" value="1"/>
</dbReference>
<dbReference type="InterPro" id="IPR051786">
    <property type="entry name" value="ASN_synthetase/amidase"/>
</dbReference>
<dbReference type="GO" id="GO:0006529">
    <property type="term" value="P:asparagine biosynthetic process"/>
    <property type="evidence" value="ECO:0007669"/>
    <property type="project" value="UniProtKB-KW"/>
</dbReference>
<evidence type="ECO:0000259" key="11">
    <source>
        <dbReference type="PROSITE" id="PS51278"/>
    </source>
</evidence>
<dbReference type="InterPro" id="IPR006426">
    <property type="entry name" value="Asn_synth_AEB"/>
</dbReference>
<organism evidence="12 13">
    <name type="scientific">Pseudomonas mandelii PD30</name>
    <dbReference type="NCBI Taxonomy" id="1419583"/>
    <lineage>
        <taxon>Bacteria</taxon>
        <taxon>Pseudomonadati</taxon>
        <taxon>Pseudomonadota</taxon>
        <taxon>Gammaproteobacteria</taxon>
        <taxon>Pseudomonadales</taxon>
        <taxon>Pseudomonadaceae</taxon>
        <taxon>Pseudomonas</taxon>
    </lineage>
</organism>
<dbReference type="Gene3D" id="3.40.50.620">
    <property type="entry name" value="HUPs"/>
    <property type="match status" value="1"/>
</dbReference>
<keyword evidence="6 8" id="KW-0315">Glutamine amidotransferase</keyword>
<sequence>MCGIAGFWHPNSQGRYDGPTVLTRMTNAILHRGPDDSGAWHNGAGLFLGHRRLAIVDLSSAGHQPMASPTGRYVIVFNGEIYNFQALRKSLDAAHRSPLPWRGHSDTEVMLAAFEHWGIKETLSRLVGMFALAVWDRTRETLTLARDRIGEKPLYYGLKKGALLFASELQSLDAHPSFDAEVSRDSLALLLKYAYVPSPHSIYEGIHKLPPGTWIDLDRAALESGTIGVPQTYWELPVVQPGSRPAISDAEAIDQLDELMRTTISEQMMADVPLGAFLSGGIDSSLIVGLMQSLSSQQVKTFTIGFDNPGYNEAEHAKAVARHLGTDHTELYVSGDDALNVIPKLPYIYGEPFADSSQIPTYLVSQLARSQVTVSLSGDAGDELFGGYNRYQFLPNVWRNLSRVPGPARRLAARMIECASPSLWDSIASGLTPITPTSLRVRLPGDKLHKLASVMRHDSPGLMYDRVVSQWPNASDVVIGANRMPNAASVGDSDFASWMMRQDTLTYLPDDILAKVDRAAMAVSLETRVPFLDHRIVEFASALPMSLKVRNGSTKWILRQLLYRYVPRELIERPKMGFGIPLHDWLRGPLRDWAESLLDPQRLASEGYFAPGPIRAIWERHLRGQENNQHKLWPVLMFQAWLDRKPAI</sequence>
<dbReference type="Pfam" id="PF13522">
    <property type="entry name" value="GATase_6"/>
    <property type="match status" value="1"/>
</dbReference>
<dbReference type="CDD" id="cd01991">
    <property type="entry name" value="Asn_synthase_B_C"/>
    <property type="match status" value="1"/>
</dbReference>
<dbReference type="CDD" id="cd00712">
    <property type="entry name" value="AsnB"/>
    <property type="match status" value="1"/>
</dbReference>
<feature type="binding site" evidence="9">
    <location>
        <position position="304"/>
    </location>
    <ligand>
        <name>ATP</name>
        <dbReference type="ChEBI" id="CHEBI:30616"/>
    </ligand>
</feature>
<dbReference type="EC" id="6.3.5.4" evidence="3"/>
<reference evidence="12 13" key="1">
    <citation type="submission" date="2013-12" db="EMBL/GenBank/DDBJ databases">
        <authorList>
            <person name="Formusa P.A."/>
            <person name="Habash M."/>
            <person name="Lee H."/>
            <person name="Trevors J.T."/>
        </authorList>
    </citation>
    <scope>NUCLEOTIDE SEQUENCE [LARGE SCALE GENOMIC DNA]</scope>
    <source>
        <strain evidence="12 13">PD30</strain>
    </source>
</reference>
<evidence type="ECO:0000256" key="8">
    <source>
        <dbReference type="PIRSR" id="PIRSR001589-1"/>
    </source>
</evidence>
<evidence type="ECO:0000313" key="12">
    <source>
        <dbReference type="EMBL" id="KDD69729.1"/>
    </source>
</evidence>
<dbReference type="Proteomes" id="UP000026739">
    <property type="component" value="Unassembled WGS sequence"/>
</dbReference>
<evidence type="ECO:0000256" key="10">
    <source>
        <dbReference type="PIRSR" id="PIRSR001589-3"/>
    </source>
</evidence>
<comment type="caution">
    <text evidence="12">The sequence shown here is derived from an EMBL/GenBank/DDBJ whole genome shotgun (WGS) entry which is preliminary data.</text>
</comment>
<evidence type="ECO:0000256" key="2">
    <source>
        <dbReference type="ARBA" id="ARBA00005752"/>
    </source>
</evidence>
<feature type="site" description="Important for beta-aspartyl-AMP intermediate formation" evidence="10">
    <location>
        <position position="379"/>
    </location>
</feature>
<dbReference type="NCBIfam" id="TIGR01536">
    <property type="entry name" value="asn_synth_AEB"/>
    <property type="match status" value="1"/>
</dbReference>
<evidence type="ECO:0000256" key="4">
    <source>
        <dbReference type="ARBA" id="ARBA00022741"/>
    </source>
</evidence>
<gene>
    <name evidence="12" type="ORF">V466_07730</name>
</gene>
<dbReference type="SUPFAM" id="SSF52402">
    <property type="entry name" value="Adenine nucleotide alpha hydrolases-like"/>
    <property type="match status" value="1"/>
</dbReference>
<evidence type="ECO:0000256" key="1">
    <source>
        <dbReference type="ARBA" id="ARBA00005187"/>
    </source>
</evidence>
<evidence type="ECO:0000256" key="6">
    <source>
        <dbReference type="ARBA" id="ARBA00022962"/>
    </source>
</evidence>
<dbReference type="EMBL" id="AZQQ01000065">
    <property type="protein sequence ID" value="KDD69729.1"/>
    <property type="molecule type" value="Genomic_DNA"/>
</dbReference>
<dbReference type="GO" id="GO:0005829">
    <property type="term" value="C:cytosol"/>
    <property type="evidence" value="ECO:0007669"/>
    <property type="project" value="TreeGrafter"/>
</dbReference>
<evidence type="ECO:0000256" key="5">
    <source>
        <dbReference type="ARBA" id="ARBA00022840"/>
    </source>
</evidence>
<dbReference type="SUPFAM" id="SSF56235">
    <property type="entry name" value="N-terminal nucleophile aminohydrolases (Ntn hydrolases)"/>
    <property type="match status" value="1"/>
</dbReference>
<dbReference type="GO" id="GO:0004066">
    <property type="term" value="F:asparagine synthase (glutamine-hydrolyzing) activity"/>
    <property type="evidence" value="ECO:0007669"/>
    <property type="project" value="UniProtKB-EC"/>
</dbReference>
<dbReference type="AlphaFoldDB" id="A0A059L6X2"/>
<comment type="similarity">
    <text evidence="2">Belongs to the asparagine synthetase family.</text>
</comment>
<dbReference type="PANTHER" id="PTHR43284">
    <property type="entry name" value="ASPARAGINE SYNTHETASE (GLUTAMINE-HYDROLYZING)"/>
    <property type="match status" value="1"/>
</dbReference>
<name>A0A059L6X2_9PSED</name>
<dbReference type="PIRSF" id="PIRSF001589">
    <property type="entry name" value="Asn_synthetase_glu-h"/>
    <property type="match status" value="1"/>
</dbReference>
<dbReference type="RefSeq" id="WP_033055784.1">
    <property type="nucleotide sequence ID" value="NZ_AZQQ01000065.1"/>
</dbReference>
<dbReference type="GO" id="GO:0005524">
    <property type="term" value="F:ATP binding"/>
    <property type="evidence" value="ECO:0007669"/>
    <property type="project" value="UniProtKB-KW"/>
</dbReference>
<feature type="domain" description="Glutamine amidotransferase type-2" evidence="11">
    <location>
        <begin position="2"/>
        <end position="220"/>
    </location>
</feature>
<dbReference type="Pfam" id="PF00733">
    <property type="entry name" value="Asn_synthase"/>
    <property type="match status" value="1"/>
</dbReference>
<dbReference type="InterPro" id="IPR029055">
    <property type="entry name" value="Ntn_hydrolases_N"/>
</dbReference>
<evidence type="ECO:0000256" key="7">
    <source>
        <dbReference type="ARBA" id="ARBA00048741"/>
    </source>
</evidence>
<feature type="binding site" evidence="9">
    <location>
        <begin position="377"/>
        <end position="378"/>
    </location>
    <ligand>
        <name>ATP</name>
        <dbReference type="ChEBI" id="CHEBI:30616"/>
    </ligand>
</feature>
<proteinExistence type="inferred from homology"/>
<protein>
    <recommendedName>
        <fullName evidence="3">asparagine synthase (glutamine-hydrolyzing)</fullName>
        <ecNumber evidence="3">6.3.5.4</ecNumber>
    </recommendedName>
</protein>
<feature type="binding site" evidence="9">
    <location>
        <position position="106"/>
    </location>
    <ligand>
        <name>L-glutamine</name>
        <dbReference type="ChEBI" id="CHEBI:58359"/>
    </ligand>
</feature>
<dbReference type="eggNOG" id="COG0367">
    <property type="taxonomic scope" value="Bacteria"/>
</dbReference>
<keyword evidence="5 9" id="KW-0067">ATP-binding</keyword>
<evidence type="ECO:0000256" key="9">
    <source>
        <dbReference type="PIRSR" id="PIRSR001589-2"/>
    </source>
</evidence>
<dbReference type="InterPro" id="IPR033738">
    <property type="entry name" value="AsnB_N"/>
</dbReference>
<accession>A0A059L6X2</accession>
<keyword evidence="8" id="KW-0028">Amino-acid biosynthesis</keyword>
<keyword evidence="8" id="KW-0061">Asparagine biosynthesis</keyword>
<comment type="catalytic activity">
    <reaction evidence="7">
        <text>L-aspartate + L-glutamine + ATP + H2O = L-asparagine + L-glutamate + AMP + diphosphate + H(+)</text>
        <dbReference type="Rhea" id="RHEA:12228"/>
        <dbReference type="ChEBI" id="CHEBI:15377"/>
        <dbReference type="ChEBI" id="CHEBI:15378"/>
        <dbReference type="ChEBI" id="CHEBI:29985"/>
        <dbReference type="ChEBI" id="CHEBI:29991"/>
        <dbReference type="ChEBI" id="CHEBI:30616"/>
        <dbReference type="ChEBI" id="CHEBI:33019"/>
        <dbReference type="ChEBI" id="CHEBI:58048"/>
        <dbReference type="ChEBI" id="CHEBI:58359"/>
        <dbReference type="ChEBI" id="CHEBI:456215"/>
        <dbReference type="EC" id="6.3.5.4"/>
    </reaction>
</comment>
<feature type="active site" description="For GATase activity" evidence="8">
    <location>
        <position position="2"/>
    </location>
</feature>
<evidence type="ECO:0000313" key="13">
    <source>
        <dbReference type="Proteomes" id="UP000026739"/>
    </source>
</evidence>
<dbReference type="Gene3D" id="3.60.20.10">
    <property type="entry name" value="Glutamine Phosphoribosylpyrophosphate, subunit 1, domain 1"/>
    <property type="match status" value="1"/>
</dbReference>